<dbReference type="Pfam" id="PF19509">
    <property type="entry name" value="DUF6043"/>
    <property type="match status" value="1"/>
</dbReference>
<protein>
    <submittedName>
        <fullName evidence="1">Uncharacterized protein</fullName>
    </submittedName>
</protein>
<comment type="caution">
    <text evidence="1">The sequence shown here is derived from an EMBL/GenBank/DDBJ whole genome shotgun (WGS) entry which is preliminary data.</text>
</comment>
<gene>
    <name evidence="1" type="ORF">SAMN04487900_10853</name>
</gene>
<proteinExistence type="predicted"/>
<sequence length="420" mass="48542">MFKLNFSKILPDFSLRKEKTDLLIHTWKNQNKAVYADFKRGIGKVAEGDFTTLYNMYAMMKDCVPPEAQSFYDWFLTLFTQNSSQLQRMMSGNVQWAGEHTEKIAQCMVNRQLWLGINLKTGKVDIYKSCQKDLLMVKSGSPVETWNRLPQNIKTHFIEQLDKLARNSNGCMLLSKLERKQLYHALSFFADIFILSHAVFLPKFLANLYDRIINQGDTLAYCMYYFVVFDHGLVQMTEILNGVLTKEEVDESGLTLVHNCIHMLVHHSMEMGTDTKASWENAVEDCHPEIWKDVMFALHKAKGKRGKKKSIRTLDEILIGDVAILKKRICQFLDENTDGICLAYLLCALIRARKIGASIPYMTFHRAIEQFTGQHTGHDIPQKRYGELKMFTLNSSPYGDSYKRAKRIIDKWTQIFIEVG</sequence>
<organism evidence="1 2">
    <name type="scientific">Prevotella communis</name>
    <dbReference type="NCBI Taxonomy" id="2913614"/>
    <lineage>
        <taxon>Bacteria</taxon>
        <taxon>Pseudomonadati</taxon>
        <taxon>Bacteroidota</taxon>
        <taxon>Bacteroidia</taxon>
        <taxon>Bacteroidales</taxon>
        <taxon>Prevotellaceae</taxon>
        <taxon>Prevotella</taxon>
    </lineage>
</organism>
<dbReference type="OrthoDB" id="1062577at2"/>
<dbReference type="EMBL" id="FNIW01000008">
    <property type="protein sequence ID" value="SDO04375.1"/>
    <property type="molecule type" value="Genomic_DNA"/>
</dbReference>
<dbReference type="InterPro" id="IPR046106">
    <property type="entry name" value="DUF6043"/>
</dbReference>
<dbReference type="AlphaFoldDB" id="A0A1H0GBS6"/>
<dbReference type="RefSeq" id="WP_091853243.1">
    <property type="nucleotide sequence ID" value="NZ_FNIW01000008.1"/>
</dbReference>
<name>A0A1H0GBS6_9BACT</name>
<reference evidence="2" key="1">
    <citation type="submission" date="2016-10" db="EMBL/GenBank/DDBJ databases">
        <authorList>
            <person name="de Groot N.N."/>
        </authorList>
    </citation>
    <scope>NUCLEOTIDE SEQUENCE [LARGE SCALE GENOMIC DNA]</scope>
    <source>
        <strain evidence="2">BP1-145</strain>
    </source>
</reference>
<accession>A0A1H0GBS6</accession>
<evidence type="ECO:0000313" key="1">
    <source>
        <dbReference type="EMBL" id="SDO04375.1"/>
    </source>
</evidence>
<dbReference type="Proteomes" id="UP000199134">
    <property type="component" value="Unassembled WGS sequence"/>
</dbReference>
<evidence type="ECO:0000313" key="2">
    <source>
        <dbReference type="Proteomes" id="UP000199134"/>
    </source>
</evidence>